<evidence type="ECO:0000256" key="1">
    <source>
        <dbReference type="ARBA" id="ARBA00022701"/>
    </source>
</evidence>
<dbReference type="GO" id="GO:0007018">
    <property type="term" value="P:microtubule-based movement"/>
    <property type="evidence" value="ECO:0007669"/>
    <property type="project" value="InterPro"/>
</dbReference>
<dbReference type="GO" id="GO:0005871">
    <property type="term" value="C:kinesin complex"/>
    <property type="evidence" value="ECO:0007669"/>
    <property type="project" value="TreeGrafter"/>
</dbReference>
<evidence type="ECO:0000256" key="6">
    <source>
        <dbReference type="RuleBase" id="RU000394"/>
    </source>
</evidence>
<dbReference type="PROSITE" id="PS50067">
    <property type="entry name" value="KINESIN_MOTOR_2"/>
    <property type="match status" value="1"/>
</dbReference>
<dbReference type="GO" id="GO:0005874">
    <property type="term" value="C:microtubule"/>
    <property type="evidence" value="ECO:0007669"/>
    <property type="project" value="UniProtKB-KW"/>
</dbReference>
<comment type="caution">
    <text evidence="9">The sequence shown here is derived from an EMBL/GenBank/DDBJ whole genome shotgun (WGS) entry which is preliminary data.</text>
</comment>
<comment type="similarity">
    <text evidence="5 6">Belongs to the TRAFAC class myosin-kinesin ATPase superfamily. Kinesin family.</text>
</comment>
<evidence type="ECO:0000256" key="3">
    <source>
        <dbReference type="ARBA" id="ARBA00022840"/>
    </source>
</evidence>
<evidence type="ECO:0000256" key="5">
    <source>
        <dbReference type="PROSITE-ProRule" id="PRU00283"/>
    </source>
</evidence>
<dbReference type="SMART" id="SM00129">
    <property type="entry name" value="KISc"/>
    <property type="match status" value="1"/>
</dbReference>
<dbReference type="InterPro" id="IPR036961">
    <property type="entry name" value="Kinesin_motor_dom_sf"/>
</dbReference>
<dbReference type="PANTHER" id="PTHR24115">
    <property type="entry name" value="KINESIN-RELATED"/>
    <property type="match status" value="1"/>
</dbReference>
<dbReference type="PRINTS" id="PR00380">
    <property type="entry name" value="KINESINHEAVY"/>
</dbReference>
<evidence type="ECO:0000259" key="8">
    <source>
        <dbReference type="PROSITE" id="PS50067"/>
    </source>
</evidence>
<dbReference type="GO" id="GO:0008017">
    <property type="term" value="F:microtubule binding"/>
    <property type="evidence" value="ECO:0007669"/>
    <property type="project" value="InterPro"/>
</dbReference>
<keyword evidence="4 5" id="KW-0505">Motor protein</keyword>
<organism evidence="9 10">
    <name type="scientific">Elsinoe australis</name>
    <dbReference type="NCBI Taxonomy" id="40998"/>
    <lineage>
        <taxon>Eukaryota</taxon>
        <taxon>Fungi</taxon>
        <taxon>Dikarya</taxon>
        <taxon>Ascomycota</taxon>
        <taxon>Pezizomycotina</taxon>
        <taxon>Dothideomycetes</taxon>
        <taxon>Dothideomycetidae</taxon>
        <taxon>Myriangiales</taxon>
        <taxon>Elsinoaceae</taxon>
        <taxon>Elsinoe</taxon>
    </lineage>
</organism>
<keyword evidence="2 5" id="KW-0547">Nucleotide-binding</keyword>
<sequence>MANHTQRSNTSLFDVYLRLRPSFAPNAERFLDVEASEHECPTHITIRPPANDHRKRAIEKFEFTRVFQEDAAQLDLFRSTGLPDMIESVLGKDRGPGRDGLLATLGVTGSGKSHTILGSKSQRGLTQMSLDVLFQSLGTQIADASDSDEVLQSISSSDVSEAQMMSASTFLELTYGDGLASTRVSRATSRAATPMMVGTFPTSPTPNNFRGTPVTAARETRSKAQQSAINRLYPSLQHDLSNHKPLAIKQPVSPPKSPCFPFTLLSRTQAKSPLQDASFLSIPGASSRKHLPRVSTLPSYPNVSDIPITCDTTSQYAIVISMYEVYNDRIFDLLASTSSAKTAIQKRRGLLFKSTECSPDRKVVAGLRKVICASLDEALLVLETGLVERRVAGTGSNAVSSRSHGFFCVEIKKRPERSLSSCAWKSSTLTVVDLAGSERARVAKTTGSTLAEAGKINESLMYLGQCMQLQSDNSDLSKPLSIVPFRQCKLTELLFSNSFPAGGTAARSTHRQPQKSIMVVTADPHGDFNATSQILRYSALAREVTVPRIPSVTSSILNGVAGHGAGQNGVGPSKASGRQSPTQMQEDLEAALAEIGRLRAELEIVQVRAEEEAVRRREAEVNWGVAAERCGEIEAEVREEMWSEFEERLSEEMRRWREVKEEEEVRGQGVLDQKLEILQRGLEVQVYEDEESRVEELEAENERLRARLNAAEREKGLRTPSRKVKVLKQRKWEGSGVGFEGSP</sequence>
<dbReference type="GO" id="GO:0005634">
    <property type="term" value="C:nucleus"/>
    <property type="evidence" value="ECO:0007669"/>
    <property type="project" value="TreeGrafter"/>
</dbReference>
<dbReference type="InterPro" id="IPR027417">
    <property type="entry name" value="P-loop_NTPase"/>
</dbReference>
<keyword evidence="1 6" id="KW-0493">Microtubule</keyword>
<name>A0A4V6DT42_9PEZI</name>
<dbReference type="PANTHER" id="PTHR24115:SF1008">
    <property type="entry name" value="KINESIN-LIKE PROTEIN SUBITO"/>
    <property type="match status" value="1"/>
</dbReference>
<evidence type="ECO:0000256" key="4">
    <source>
        <dbReference type="ARBA" id="ARBA00023175"/>
    </source>
</evidence>
<dbReference type="PROSITE" id="PS00411">
    <property type="entry name" value="KINESIN_MOTOR_1"/>
    <property type="match status" value="1"/>
</dbReference>
<dbReference type="SUPFAM" id="SSF52540">
    <property type="entry name" value="P-loop containing nucleoside triphosphate hydrolases"/>
    <property type="match status" value="1"/>
</dbReference>
<evidence type="ECO:0000313" key="10">
    <source>
        <dbReference type="Proteomes" id="UP000308133"/>
    </source>
</evidence>
<feature type="binding site" evidence="5">
    <location>
        <begin position="106"/>
        <end position="113"/>
    </location>
    <ligand>
        <name>ATP</name>
        <dbReference type="ChEBI" id="CHEBI:30616"/>
    </ligand>
</feature>
<dbReference type="InterPro" id="IPR001752">
    <property type="entry name" value="Kinesin_motor_dom"/>
</dbReference>
<keyword evidence="3 5" id="KW-0067">ATP-binding</keyword>
<evidence type="ECO:0000256" key="7">
    <source>
        <dbReference type="SAM" id="Coils"/>
    </source>
</evidence>
<gene>
    <name evidence="9" type="ORF">C1H76_8686</name>
</gene>
<dbReference type="AlphaFoldDB" id="A0A4V6DT42"/>
<feature type="coiled-coil region" evidence="7">
    <location>
        <begin position="646"/>
        <end position="714"/>
    </location>
</feature>
<keyword evidence="7" id="KW-0175">Coiled coil</keyword>
<feature type="domain" description="Kinesin motor" evidence="8">
    <location>
        <begin position="12"/>
        <end position="544"/>
    </location>
</feature>
<dbReference type="InterPro" id="IPR027640">
    <property type="entry name" value="Kinesin-like_fam"/>
</dbReference>
<dbReference type="FunFam" id="3.40.850.10:FF:000091">
    <property type="entry name" value="Kinesin family protein"/>
    <property type="match status" value="1"/>
</dbReference>
<accession>A0A4V6DT42</accession>
<proteinExistence type="inferred from homology"/>
<dbReference type="GO" id="GO:0005524">
    <property type="term" value="F:ATP binding"/>
    <property type="evidence" value="ECO:0007669"/>
    <property type="project" value="UniProtKB-UniRule"/>
</dbReference>
<reference evidence="9 10" key="1">
    <citation type="submission" date="2018-02" db="EMBL/GenBank/DDBJ databases">
        <title>Draft genome sequences of Elsinoe sp., causing black scab on jojoba.</title>
        <authorList>
            <person name="Stodart B."/>
            <person name="Jeffress S."/>
            <person name="Ash G."/>
            <person name="Arun Chinnappa K."/>
        </authorList>
    </citation>
    <scope>NUCLEOTIDE SEQUENCE [LARGE SCALE GENOMIC DNA]</scope>
    <source>
        <strain evidence="9 10">Hillstone_2</strain>
    </source>
</reference>
<dbReference type="EMBL" id="PTQR01000119">
    <property type="protein sequence ID" value="TKX19152.1"/>
    <property type="molecule type" value="Genomic_DNA"/>
</dbReference>
<evidence type="ECO:0000256" key="2">
    <source>
        <dbReference type="ARBA" id="ARBA00022741"/>
    </source>
</evidence>
<dbReference type="Gene3D" id="3.40.850.10">
    <property type="entry name" value="Kinesin motor domain"/>
    <property type="match status" value="2"/>
</dbReference>
<dbReference type="GO" id="GO:0003777">
    <property type="term" value="F:microtubule motor activity"/>
    <property type="evidence" value="ECO:0007669"/>
    <property type="project" value="InterPro"/>
</dbReference>
<dbReference type="GO" id="GO:0016887">
    <property type="term" value="F:ATP hydrolysis activity"/>
    <property type="evidence" value="ECO:0007669"/>
    <property type="project" value="TreeGrafter"/>
</dbReference>
<protein>
    <recommendedName>
        <fullName evidence="6">Kinesin-like protein</fullName>
    </recommendedName>
</protein>
<evidence type="ECO:0000313" key="9">
    <source>
        <dbReference type="EMBL" id="TKX19152.1"/>
    </source>
</evidence>
<dbReference type="Proteomes" id="UP000308133">
    <property type="component" value="Unassembled WGS sequence"/>
</dbReference>
<dbReference type="InterPro" id="IPR019821">
    <property type="entry name" value="Kinesin_motor_CS"/>
</dbReference>
<dbReference type="Pfam" id="PF00225">
    <property type="entry name" value="Kinesin"/>
    <property type="match status" value="1"/>
</dbReference>